<name>A0ABP7NXT8_9SPHI</name>
<keyword evidence="5" id="KW-1185">Reference proteome</keyword>
<gene>
    <name evidence="4" type="ORF">GCM10022246_07700</name>
</gene>
<proteinExistence type="predicted"/>
<evidence type="ECO:0000313" key="5">
    <source>
        <dbReference type="Proteomes" id="UP001501081"/>
    </source>
</evidence>
<reference evidence="5" key="1">
    <citation type="journal article" date="2019" name="Int. J. Syst. Evol. Microbiol.">
        <title>The Global Catalogue of Microorganisms (GCM) 10K type strain sequencing project: providing services to taxonomists for standard genome sequencing and annotation.</title>
        <authorList>
            <consortium name="The Broad Institute Genomics Platform"/>
            <consortium name="The Broad Institute Genome Sequencing Center for Infectious Disease"/>
            <person name="Wu L."/>
            <person name="Ma J."/>
        </authorList>
    </citation>
    <scope>NUCLEOTIDE SEQUENCE [LARGE SCALE GENOMIC DNA]</scope>
    <source>
        <strain evidence="5">JCM 17338</strain>
    </source>
</reference>
<dbReference type="Pfam" id="PF00534">
    <property type="entry name" value="Glycos_transf_1"/>
    <property type="match status" value="1"/>
</dbReference>
<dbReference type="CDD" id="cd03801">
    <property type="entry name" value="GT4_PimA-like"/>
    <property type="match status" value="1"/>
</dbReference>
<dbReference type="InterPro" id="IPR001296">
    <property type="entry name" value="Glyco_trans_1"/>
</dbReference>
<dbReference type="PANTHER" id="PTHR46401">
    <property type="entry name" value="GLYCOSYLTRANSFERASE WBBK-RELATED"/>
    <property type="match status" value="1"/>
</dbReference>
<accession>A0ABP7NXT8</accession>
<evidence type="ECO:0000313" key="4">
    <source>
        <dbReference type="EMBL" id="GAA3956186.1"/>
    </source>
</evidence>
<organism evidence="4 5">
    <name type="scientific">Pedobacter ginsengiterrae</name>
    <dbReference type="NCBI Taxonomy" id="871696"/>
    <lineage>
        <taxon>Bacteria</taxon>
        <taxon>Pseudomonadati</taxon>
        <taxon>Bacteroidota</taxon>
        <taxon>Sphingobacteriia</taxon>
        <taxon>Sphingobacteriales</taxon>
        <taxon>Sphingobacteriaceae</taxon>
        <taxon>Pedobacter</taxon>
    </lineage>
</organism>
<evidence type="ECO:0000259" key="3">
    <source>
        <dbReference type="Pfam" id="PF13439"/>
    </source>
</evidence>
<feature type="domain" description="Glycosyltransferase subfamily 4-like N-terminal" evidence="3">
    <location>
        <begin position="82"/>
        <end position="175"/>
    </location>
</feature>
<comment type="caution">
    <text evidence="4">The sequence shown here is derived from an EMBL/GenBank/DDBJ whole genome shotgun (WGS) entry which is preliminary data.</text>
</comment>
<dbReference type="Proteomes" id="UP001501081">
    <property type="component" value="Unassembled WGS sequence"/>
</dbReference>
<dbReference type="Pfam" id="PF13439">
    <property type="entry name" value="Glyco_transf_4"/>
    <property type="match status" value="1"/>
</dbReference>
<sequence length="373" mass="42365">METDNKLISNKKILFLTLYTFSLTGGIEKVCRSFAKVLQDLLTGRKISGYKVLSMYDQSPDLNYVDQKSYIGFNGRRINFAIQALTSGLHSDVIILSHVNLLIFGWLIKKLQPKKRIILFAHGIEIWEKLSQWKTNFIRKQVEIIAVSKYTALKIEEVHQLQANKITVINNCLDPFFNNPISFEKPQELINRYHLKEENRVLFTLSRLSSDEQYKGYDHVIEALAELPEHIIYILSGKADLNEAQRIKNLIAKNHLQQRVILTGFVPDEEIEAHYLLADVFVMPSKGEGFGISFIEAAACGCRSVTGNMDGSTDAILNGALGQSVNPHDKAALKTVILDEVNSNYNKIDLQQKCLAAFVYEKYKERVRVALVN</sequence>
<evidence type="ECO:0000256" key="1">
    <source>
        <dbReference type="ARBA" id="ARBA00022679"/>
    </source>
</evidence>
<dbReference type="PANTHER" id="PTHR46401:SF2">
    <property type="entry name" value="GLYCOSYLTRANSFERASE WBBK-RELATED"/>
    <property type="match status" value="1"/>
</dbReference>
<dbReference type="RefSeq" id="WP_344765080.1">
    <property type="nucleotide sequence ID" value="NZ_BAABAK010000003.1"/>
</dbReference>
<dbReference type="EMBL" id="BAABAK010000003">
    <property type="protein sequence ID" value="GAA3956186.1"/>
    <property type="molecule type" value="Genomic_DNA"/>
</dbReference>
<protein>
    <submittedName>
        <fullName evidence="4">Uncharacterized protein</fullName>
    </submittedName>
</protein>
<dbReference type="InterPro" id="IPR028098">
    <property type="entry name" value="Glyco_trans_4-like_N"/>
</dbReference>
<keyword evidence="1" id="KW-0808">Transferase</keyword>
<evidence type="ECO:0000259" key="2">
    <source>
        <dbReference type="Pfam" id="PF00534"/>
    </source>
</evidence>
<dbReference type="Gene3D" id="3.40.50.2000">
    <property type="entry name" value="Glycogen Phosphorylase B"/>
    <property type="match status" value="2"/>
</dbReference>
<feature type="domain" description="Glycosyl transferase family 1" evidence="2">
    <location>
        <begin position="191"/>
        <end position="338"/>
    </location>
</feature>
<dbReference type="SUPFAM" id="SSF53756">
    <property type="entry name" value="UDP-Glycosyltransferase/glycogen phosphorylase"/>
    <property type="match status" value="1"/>
</dbReference>